<dbReference type="GO" id="GO:0042351">
    <property type="term" value="P:'de novo' GDP-L-fucose biosynthetic process"/>
    <property type="evidence" value="ECO:0007669"/>
    <property type="project" value="TreeGrafter"/>
</dbReference>
<dbReference type="AlphaFoldDB" id="A0A8S2EK90"/>
<evidence type="ECO:0000256" key="4">
    <source>
        <dbReference type="ARBA" id="ARBA00011989"/>
    </source>
</evidence>
<dbReference type="Proteomes" id="UP000682733">
    <property type="component" value="Unassembled WGS sequence"/>
</dbReference>
<comment type="pathway">
    <text evidence="2">Nucleotide-sugar biosynthesis; GDP-L-fucose biosynthesis via de novo pathway; GDP-L-fucose from GDP-alpha-D-mannose: step 1/2.</text>
</comment>
<evidence type="ECO:0000256" key="5">
    <source>
        <dbReference type="ARBA" id="ARBA00023239"/>
    </source>
</evidence>
<dbReference type="PANTHER" id="PTHR43715">
    <property type="entry name" value="GDP-MANNOSE 4,6-DEHYDRATASE"/>
    <property type="match status" value="1"/>
</dbReference>
<sequence>TDMSDSTASGKTKRKVALITGITGQDGSYLTEFLLAKGYEVNGHVHAMKLHYGDLNDSSSLVKIISAVKPNEIYNLGAQSHVKISFDLSEYTADVDAVGTLRILDAIRTCGLEKEVRFYQASTSELYGKVQEIPQTETTPFYPRSPYAAAKLYAYWITINYREAYGMYAVNGILFNHESPRRGSNFVTRKITRSVAKIHEKQQRSLELGSLDSKRDWGHAKDYVEAMWLMLQHDTPEDFVIATGETHSVREFVEAAFKEIGQEIVLVIIWEGQGVNEVGKEKATGIVRITVNPKYYRPTEVKGKHELVTTTCGHLYGKCCIRKKLRQTSKCPLCEKTLETTRQKTLRSMCLNSVVTIFPFEIQQLRQERKQLKIKLKYFFNRLERMEKRLSMKKKHIQTINSSIQKYREKQAVKIISKEKSDPKYNCYK</sequence>
<dbReference type="EC" id="4.2.1.47" evidence="4"/>
<feature type="domain" description="NAD(P)-binding" evidence="7">
    <location>
        <begin position="18"/>
        <end position="302"/>
    </location>
</feature>
<dbReference type="Gene3D" id="3.30.40.10">
    <property type="entry name" value="Zinc/RING finger domain, C3HC4 (zinc finger)"/>
    <property type="match status" value="1"/>
</dbReference>
<name>A0A8S2EK90_9BILA</name>
<dbReference type="SUPFAM" id="SSF51735">
    <property type="entry name" value="NAD(P)-binding Rossmann-fold domains"/>
    <property type="match status" value="1"/>
</dbReference>
<dbReference type="InterPro" id="IPR016040">
    <property type="entry name" value="NAD(P)-bd_dom"/>
</dbReference>
<dbReference type="InterPro" id="IPR013083">
    <property type="entry name" value="Znf_RING/FYVE/PHD"/>
</dbReference>
<dbReference type="EMBL" id="CAJNOK010013423">
    <property type="protein sequence ID" value="CAF1184189.1"/>
    <property type="molecule type" value="Genomic_DNA"/>
</dbReference>
<dbReference type="Proteomes" id="UP000677228">
    <property type="component" value="Unassembled WGS sequence"/>
</dbReference>
<evidence type="ECO:0000256" key="1">
    <source>
        <dbReference type="ARBA" id="ARBA00001937"/>
    </source>
</evidence>
<keyword evidence="5" id="KW-0456">Lyase</keyword>
<evidence type="ECO:0000256" key="2">
    <source>
        <dbReference type="ARBA" id="ARBA00004912"/>
    </source>
</evidence>
<dbReference type="NCBIfam" id="TIGR01472">
    <property type="entry name" value="gmd"/>
    <property type="match status" value="1"/>
</dbReference>
<dbReference type="InterPro" id="IPR036291">
    <property type="entry name" value="NAD(P)-bd_dom_sf"/>
</dbReference>
<evidence type="ECO:0000259" key="7">
    <source>
        <dbReference type="Pfam" id="PF16363"/>
    </source>
</evidence>
<dbReference type="EMBL" id="CAJOBA010034951">
    <property type="protein sequence ID" value="CAF3995357.1"/>
    <property type="molecule type" value="Genomic_DNA"/>
</dbReference>
<comment type="cofactor">
    <cofactor evidence="1">
        <name>NADP(+)</name>
        <dbReference type="ChEBI" id="CHEBI:58349"/>
    </cofactor>
</comment>
<dbReference type="PANTHER" id="PTHR43715:SF1">
    <property type="entry name" value="GDP-MANNOSE 4,6 DEHYDRATASE"/>
    <property type="match status" value="1"/>
</dbReference>
<dbReference type="Gene3D" id="3.90.25.10">
    <property type="entry name" value="UDP-galactose 4-epimerase, domain 1"/>
    <property type="match status" value="1"/>
</dbReference>
<evidence type="ECO:0000256" key="6">
    <source>
        <dbReference type="ARBA" id="ARBA00031085"/>
    </source>
</evidence>
<comment type="similarity">
    <text evidence="3">Belongs to the NAD(P)-dependent epimerase/dehydratase family. GDP-mannose 4,6-dehydratase subfamily.</text>
</comment>
<dbReference type="SUPFAM" id="SSF57850">
    <property type="entry name" value="RING/U-box"/>
    <property type="match status" value="1"/>
</dbReference>
<organism evidence="8 10">
    <name type="scientific">Didymodactylos carnosus</name>
    <dbReference type="NCBI Taxonomy" id="1234261"/>
    <lineage>
        <taxon>Eukaryota</taxon>
        <taxon>Metazoa</taxon>
        <taxon>Spiralia</taxon>
        <taxon>Gnathifera</taxon>
        <taxon>Rotifera</taxon>
        <taxon>Eurotatoria</taxon>
        <taxon>Bdelloidea</taxon>
        <taxon>Philodinida</taxon>
        <taxon>Philodinidae</taxon>
        <taxon>Didymodactylos</taxon>
    </lineage>
</organism>
<evidence type="ECO:0000313" key="9">
    <source>
        <dbReference type="EMBL" id="CAF3995357.1"/>
    </source>
</evidence>
<reference evidence="8" key="1">
    <citation type="submission" date="2021-02" db="EMBL/GenBank/DDBJ databases">
        <authorList>
            <person name="Nowell W R."/>
        </authorList>
    </citation>
    <scope>NUCLEOTIDE SEQUENCE</scope>
</reference>
<dbReference type="CDD" id="cd05260">
    <property type="entry name" value="GDP_MD_SDR_e"/>
    <property type="match status" value="1"/>
</dbReference>
<dbReference type="Gene3D" id="3.40.50.720">
    <property type="entry name" value="NAD(P)-binding Rossmann-like Domain"/>
    <property type="match status" value="1"/>
</dbReference>
<protein>
    <recommendedName>
        <fullName evidence="4">GDP-mannose 4,6-dehydratase</fullName>
        <ecNumber evidence="4">4.2.1.47</ecNumber>
    </recommendedName>
    <alternativeName>
        <fullName evidence="6">GDP-D-mannose dehydratase</fullName>
    </alternativeName>
</protein>
<dbReference type="FunFam" id="3.40.50.720:FF:000924">
    <property type="entry name" value="GDP-mannose 4,6 dehydratase"/>
    <property type="match status" value="1"/>
</dbReference>
<feature type="non-terminal residue" evidence="8">
    <location>
        <position position="1"/>
    </location>
</feature>
<gene>
    <name evidence="8" type="ORF">OVA965_LOCUS23213</name>
    <name evidence="9" type="ORF">TMI583_LOCUS23930</name>
</gene>
<dbReference type="GO" id="GO:0008446">
    <property type="term" value="F:GDP-mannose 4,6-dehydratase activity"/>
    <property type="evidence" value="ECO:0007669"/>
    <property type="project" value="UniProtKB-EC"/>
</dbReference>
<dbReference type="Pfam" id="PF16363">
    <property type="entry name" value="GDP_Man_Dehyd"/>
    <property type="match status" value="1"/>
</dbReference>
<evidence type="ECO:0000313" key="10">
    <source>
        <dbReference type="Proteomes" id="UP000677228"/>
    </source>
</evidence>
<evidence type="ECO:0000313" key="8">
    <source>
        <dbReference type="EMBL" id="CAF1184189.1"/>
    </source>
</evidence>
<accession>A0A8S2EK90</accession>
<comment type="caution">
    <text evidence="8">The sequence shown here is derived from an EMBL/GenBank/DDBJ whole genome shotgun (WGS) entry which is preliminary data.</text>
</comment>
<dbReference type="HAMAP" id="MF_00955">
    <property type="entry name" value="GDP_Man_dehydratase"/>
    <property type="match status" value="1"/>
</dbReference>
<proteinExistence type="inferred from homology"/>
<dbReference type="InterPro" id="IPR006368">
    <property type="entry name" value="GDP_Man_deHydtase"/>
</dbReference>
<evidence type="ECO:0000256" key="3">
    <source>
        <dbReference type="ARBA" id="ARBA00009263"/>
    </source>
</evidence>